<dbReference type="InterPro" id="IPR050270">
    <property type="entry name" value="DegV_domain_contain"/>
</dbReference>
<organism evidence="3 4">
    <name type="scientific">[Clostridium] polysaccharolyticum</name>
    <dbReference type="NCBI Taxonomy" id="29364"/>
    <lineage>
        <taxon>Bacteria</taxon>
        <taxon>Bacillati</taxon>
        <taxon>Bacillota</taxon>
        <taxon>Clostridia</taxon>
        <taxon>Lachnospirales</taxon>
        <taxon>Lachnospiraceae</taxon>
    </lineage>
</organism>
<dbReference type="Pfam" id="PF02645">
    <property type="entry name" value="DegV"/>
    <property type="match status" value="1"/>
</dbReference>
<dbReference type="PROSITE" id="PS51482">
    <property type="entry name" value="DEGV"/>
    <property type="match status" value="1"/>
</dbReference>
<dbReference type="Gene3D" id="3.30.1180.10">
    <property type="match status" value="1"/>
</dbReference>
<dbReference type="NCBIfam" id="TIGR00762">
    <property type="entry name" value="DegV"/>
    <property type="match status" value="1"/>
</dbReference>
<dbReference type="STRING" id="29364.SAMN04487772_106112"/>
<dbReference type="InterPro" id="IPR003797">
    <property type="entry name" value="DegV"/>
</dbReference>
<accession>A0A1I0B1E1</accession>
<evidence type="ECO:0000313" key="4">
    <source>
        <dbReference type="Proteomes" id="UP000199800"/>
    </source>
</evidence>
<dbReference type="PANTHER" id="PTHR33434:SF3">
    <property type="entry name" value="DEGV DOMAIN-CONTAINING PROTEIN YITS"/>
    <property type="match status" value="1"/>
</dbReference>
<dbReference type="SUPFAM" id="SSF82549">
    <property type="entry name" value="DAK1/DegV-like"/>
    <property type="match status" value="1"/>
</dbReference>
<dbReference type="InterPro" id="IPR043168">
    <property type="entry name" value="DegV_C"/>
</dbReference>
<proteinExistence type="predicted"/>
<keyword evidence="2" id="KW-0446">Lipid-binding</keyword>
<dbReference type="AlphaFoldDB" id="A0A1I0B1E1"/>
<dbReference type="EMBL" id="FOHN01000006">
    <property type="protein sequence ID" value="SES99890.1"/>
    <property type="molecule type" value="Genomic_DNA"/>
</dbReference>
<gene>
    <name evidence="3" type="ORF">SAMN04487772_106112</name>
</gene>
<keyword evidence="4" id="KW-1185">Reference proteome</keyword>
<sequence length="288" mass="32443">MLFEIITDSSANLPQAFIEENNLHILSLSYYIGDEEFSSYVPGQKNDLDYFYEKLNSKANIRTSLVNVDSAMSYIGRLMKEKKDILYIGFSSGLSGSYQSVSLAVSDLQDVYKDSEVFCVDSLSAALGEGLLVYYACKLRSEGKSLKETRNWLEENKLKMLHWFTVDDLFYLKRGGRISAAAAVFGSALSIKPIMNMDKGGHLQVYGKARGRKKALNELLMQMKESVENPEEQIFGIAHADCEEDAMYMKDKMMELNPKDIFVEPFEPVIASHTGPGCIAIFFMGKER</sequence>
<protein>
    <submittedName>
        <fullName evidence="3">EDD domain protein, DegV family</fullName>
    </submittedName>
</protein>
<dbReference type="PANTHER" id="PTHR33434">
    <property type="entry name" value="DEGV DOMAIN-CONTAINING PROTEIN DR_1986-RELATED"/>
    <property type="match status" value="1"/>
</dbReference>
<comment type="function">
    <text evidence="1">May bind long-chain fatty acids, such as palmitate, and may play a role in lipid transport or fatty acid metabolism.</text>
</comment>
<name>A0A1I0B1E1_9FIRM</name>
<dbReference type="RefSeq" id="WP_177180657.1">
    <property type="nucleotide sequence ID" value="NZ_FOHN01000006.1"/>
</dbReference>
<dbReference type="Gene3D" id="3.40.50.10170">
    <property type="match status" value="1"/>
</dbReference>
<reference evidence="3 4" key="1">
    <citation type="submission" date="2016-10" db="EMBL/GenBank/DDBJ databases">
        <authorList>
            <person name="de Groot N.N."/>
        </authorList>
    </citation>
    <scope>NUCLEOTIDE SEQUENCE [LARGE SCALE GENOMIC DNA]</scope>
    <source>
        <strain evidence="3 4">DSM 1801</strain>
    </source>
</reference>
<evidence type="ECO:0000256" key="2">
    <source>
        <dbReference type="ARBA" id="ARBA00023121"/>
    </source>
</evidence>
<dbReference type="GO" id="GO:0008289">
    <property type="term" value="F:lipid binding"/>
    <property type="evidence" value="ECO:0007669"/>
    <property type="project" value="UniProtKB-KW"/>
</dbReference>
<dbReference type="Proteomes" id="UP000199800">
    <property type="component" value="Unassembled WGS sequence"/>
</dbReference>
<evidence type="ECO:0000313" key="3">
    <source>
        <dbReference type="EMBL" id="SES99890.1"/>
    </source>
</evidence>
<evidence type="ECO:0000256" key="1">
    <source>
        <dbReference type="ARBA" id="ARBA00003238"/>
    </source>
</evidence>